<dbReference type="InterPro" id="IPR014729">
    <property type="entry name" value="Rossmann-like_a/b/a_fold"/>
</dbReference>
<sequence>MAVTTQLLGGQVRDELIRLTGTAALLVLGVDRTKSPAAHGALGAIENRVAVHARCPVVLVSRPPELSAKPSGVVVGWSGSEVSQIALAAAAAEASMRRASLSVVTANPVRSLAAQSRTVPPDRADVLRAVTDIERAYPRVSVTLHYLDAEAVESLVREARPTDLMVVGSHTSADPISIRTGPVATAVMLQAPCPVMLVGQLVADTANNLAYTRPVGP</sequence>
<dbReference type="PRINTS" id="PR01438">
    <property type="entry name" value="UNVRSLSTRESS"/>
</dbReference>
<evidence type="ECO:0000259" key="2">
    <source>
        <dbReference type="Pfam" id="PF00582"/>
    </source>
</evidence>
<reference evidence="3 4" key="1">
    <citation type="submission" date="2021-01" db="EMBL/GenBank/DDBJ databases">
        <title>Sequencing the genomes of 1000 actinobacteria strains.</title>
        <authorList>
            <person name="Klenk H.-P."/>
        </authorList>
    </citation>
    <scope>NUCLEOTIDE SEQUENCE [LARGE SCALE GENOMIC DNA]</scope>
    <source>
        <strain evidence="3 4">DSM 18662</strain>
    </source>
</reference>
<dbReference type="Gene3D" id="3.40.50.620">
    <property type="entry name" value="HUPs"/>
    <property type="match status" value="2"/>
</dbReference>
<evidence type="ECO:0000313" key="3">
    <source>
        <dbReference type="EMBL" id="MBM7797120.1"/>
    </source>
</evidence>
<keyword evidence="4" id="KW-1185">Reference proteome</keyword>
<feature type="domain" description="UspA" evidence="2">
    <location>
        <begin position="73"/>
        <end position="198"/>
    </location>
</feature>
<dbReference type="SUPFAM" id="SSF52402">
    <property type="entry name" value="Adenine nucleotide alpha hydrolases-like"/>
    <property type="match status" value="1"/>
</dbReference>
<organism evidence="3 4">
    <name type="scientific">Microlunatus panaciterrae</name>
    <dbReference type="NCBI Taxonomy" id="400768"/>
    <lineage>
        <taxon>Bacteria</taxon>
        <taxon>Bacillati</taxon>
        <taxon>Actinomycetota</taxon>
        <taxon>Actinomycetes</taxon>
        <taxon>Propionibacteriales</taxon>
        <taxon>Propionibacteriaceae</taxon>
        <taxon>Microlunatus</taxon>
    </lineage>
</organism>
<dbReference type="InterPro" id="IPR006016">
    <property type="entry name" value="UspA"/>
</dbReference>
<name>A0ABS2RDP6_9ACTN</name>
<proteinExistence type="inferred from homology"/>
<dbReference type="EMBL" id="JAFBCF010000001">
    <property type="protein sequence ID" value="MBM7797120.1"/>
    <property type="molecule type" value="Genomic_DNA"/>
</dbReference>
<comment type="similarity">
    <text evidence="1">Belongs to the universal stress protein A family.</text>
</comment>
<dbReference type="Pfam" id="PF00582">
    <property type="entry name" value="Usp"/>
    <property type="match status" value="1"/>
</dbReference>
<accession>A0ABS2RDP6</accession>
<evidence type="ECO:0000313" key="4">
    <source>
        <dbReference type="Proteomes" id="UP000704762"/>
    </source>
</evidence>
<protein>
    <submittedName>
        <fullName evidence="3">Nucleotide-binding universal stress UspA family protein</fullName>
    </submittedName>
</protein>
<dbReference type="InterPro" id="IPR006015">
    <property type="entry name" value="Universal_stress_UspA"/>
</dbReference>
<dbReference type="Proteomes" id="UP000704762">
    <property type="component" value="Unassembled WGS sequence"/>
</dbReference>
<comment type="caution">
    <text evidence="3">The sequence shown here is derived from an EMBL/GenBank/DDBJ whole genome shotgun (WGS) entry which is preliminary data.</text>
</comment>
<evidence type="ECO:0000256" key="1">
    <source>
        <dbReference type="ARBA" id="ARBA00008791"/>
    </source>
</evidence>
<gene>
    <name evidence="3" type="ORF">JOE57_000041</name>
</gene>